<evidence type="ECO:0000313" key="2">
    <source>
        <dbReference type="EMBL" id="MBG9390480.1"/>
    </source>
</evidence>
<proteinExistence type="predicted"/>
<organism evidence="2 3">
    <name type="scientific">Caenimonas aquaedulcis</name>
    <dbReference type="NCBI Taxonomy" id="2793270"/>
    <lineage>
        <taxon>Bacteria</taxon>
        <taxon>Pseudomonadati</taxon>
        <taxon>Pseudomonadota</taxon>
        <taxon>Betaproteobacteria</taxon>
        <taxon>Burkholderiales</taxon>
        <taxon>Comamonadaceae</taxon>
        <taxon>Caenimonas</taxon>
    </lineage>
</organism>
<dbReference type="EMBL" id="JADWYS010000001">
    <property type="protein sequence ID" value="MBG9390480.1"/>
    <property type="molecule type" value="Genomic_DNA"/>
</dbReference>
<dbReference type="GO" id="GO:0003700">
    <property type="term" value="F:DNA-binding transcription factor activity"/>
    <property type="evidence" value="ECO:0007669"/>
    <property type="project" value="InterPro"/>
</dbReference>
<dbReference type="Pfam" id="PF12840">
    <property type="entry name" value="HTH_20"/>
    <property type="match status" value="1"/>
</dbReference>
<dbReference type="NCBIfam" id="NF033788">
    <property type="entry name" value="HTH_metalloreg"/>
    <property type="match status" value="1"/>
</dbReference>
<dbReference type="SUPFAM" id="SSF46785">
    <property type="entry name" value="Winged helix' DNA-binding domain"/>
    <property type="match status" value="1"/>
</dbReference>
<dbReference type="Proteomes" id="UP000651050">
    <property type="component" value="Unassembled WGS sequence"/>
</dbReference>
<feature type="domain" description="HTH arsR-type" evidence="1">
    <location>
        <begin position="5"/>
        <end position="109"/>
    </location>
</feature>
<dbReference type="InterPro" id="IPR036388">
    <property type="entry name" value="WH-like_DNA-bd_sf"/>
</dbReference>
<dbReference type="CDD" id="cd00090">
    <property type="entry name" value="HTH_ARSR"/>
    <property type="match status" value="1"/>
</dbReference>
<dbReference type="Gene3D" id="1.10.10.10">
    <property type="entry name" value="Winged helix-like DNA-binding domain superfamily/Winged helix DNA-binding domain"/>
    <property type="match status" value="1"/>
</dbReference>
<protein>
    <submittedName>
        <fullName evidence="2">Winged helix-turn-helix transcriptional regulator</fullName>
    </submittedName>
</protein>
<dbReference type="InterPro" id="IPR001845">
    <property type="entry name" value="HTH_ArsR_DNA-bd_dom"/>
</dbReference>
<dbReference type="SMART" id="SM00418">
    <property type="entry name" value="HTH_ARSR"/>
    <property type="match status" value="1"/>
</dbReference>
<sequence>MVERQQARQDTRLNAVFFALSDSTRRRMLRNLSKGECSIGELAEPFDMSLAAASKHIKALERAGLVQREIRGRVHLCRLDAKPLSTANDWLQHYEQFWSESLDKLEELLRRELPPIPKLPTPRKRK</sequence>
<name>A0A931H8W7_9BURK</name>
<comment type="caution">
    <text evidence="2">The sequence shown here is derived from an EMBL/GenBank/DDBJ whole genome shotgun (WGS) entry which is preliminary data.</text>
</comment>
<dbReference type="PANTHER" id="PTHR38600">
    <property type="entry name" value="TRANSCRIPTIONAL REGULATORY PROTEIN"/>
    <property type="match status" value="1"/>
</dbReference>
<dbReference type="AlphaFoldDB" id="A0A931H8W7"/>
<dbReference type="PRINTS" id="PR00778">
    <property type="entry name" value="HTHARSR"/>
</dbReference>
<evidence type="ECO:0000259" key="1">
    <source>
        <dbReference type="PROSITE" id="PS50987"/>
    </source>
</evidence>
<gene>
    <name evidence="2" type="ORF">I5803_20790</name>
</gene>
<reference evidence="2" key="1">
    <citation type="submission" date="2020-11" db="EMBL/GenBank/DDBJ databases">
        <title>Bacterial whole genome sequence for Caenimonas sp. DR4.4.</title>
        <authorList>
            <person name="Le V."/>
            <person name="Ko S.-R."/>
            <person name="Ahn C.-Y."/>
            <person name="Oh H.-M."/>
        </authorList>
    </citation>
    <scope>NUCLEOTIDE SEQUENCE</scope>
    <source>
        <strain evidence="2">DR4.4</strain>
    </source>
</reference>
<keyword evidence="3" id="KW-1185">Reference proteome</keyword>
<dbReference type="InterPro" id="IPR036390">
    <property type="entry name" value="WH_DNA-bd_sf"/>
</dbReference>
<accession>A0A931H8W7</accession>
<evidence type="ECO:0000313" key="3">
    <source>
        <dbReference type="Proteomes" id="UP000651050"/>
    </source>
</evidence>
<dbReference type="PROSITE" id="PS50987">
    <property type="entry name" value="HTH_ARSR_2"/>
    <property type="match status" value="1"/>
</dbReference>
<dbReference type="PANTHER" id="PTHR38600:SF2">
    <property type="entry name" value="SLL0088 PROTEIN"/>
    <property type="match status" value="1"/>
</dbReference>
<dbReference type="RefSeq" id="WP_196988218.1">
    <property type="nucleotide sequence ID" value="NZ_JADWYS010000001.1"/>
</dbReference>
<dbReference type="InterPro" id="IPR011991">
    <property type="entry name" value="ArsR-like_HTH"/>
</dbReference>